<dbReference type="InterPro" id="IPR013149">
    <property type="entry name" value="ADH-like_C"/>
</dbReference>
<dbReference type="GO" id="GO:0070402">
    <property type="term" value="F:NADPH binding"/>
    <property type="evidence" value="ECO:0007669"/>
    <property type="project" value="TreeGrafter"/>
</dbReference>
<dbReference type="Pfam" id="PF08240">
    <property type="entry name" value="ADH_N"/>
    <property type="match status" value="1"/>
</dbReference>
<keyword evidence="6" id="KW-1185">Reference proteome</keyword>
<dbReference type="EMBL" id="JAPWIS010000063">
    <property type="protein sequence ID" value="MCZ4590629.1"/>
    <property type="molecule type" value="Genomic_DNA"/>
</dbReference>
<dbReference type="InterPro" id="IPR013154">
    <property type="entry name" value="ADH-like_N"/>
</dbReference>
<gene>
    <name evidence="4" type="ORF">O4328_44680</name>
    <name evidence="5" type="ORF">Q5707_42810</name>
</gene>
<dbReference type="Gene3D" id="3.40.50.720">
    <property type="entry name" value="NAD(P)-binding Rossmann-like Domain"/>
    <property type="match status" value="1"/>
</dbReference>
<dbReference type="InterPro" id="IPR020843">
    <property type="entry name" value="ER"/>
</dbReference>
<keyword evidence="1" id="KW-0521">NADP</keyword>
<evidence type="ECO:0000256" key="1">
    <source>
        <dbReference type="ARBA" id="ARBA00022857"/>
    </source>
</evidence>
<dbReference type="Pfam" id="PF00107">
    <property type="entry name" value="ADH_zinc_N"/>
    <property type="match status" value="1"/>
</dbReference>
<keyword evidence="5" id="KW-0614">Plasmid</keyword>
<reference evidence="5" key="2">
    <citation type="submission" date="2023-07" db="EMBL/GenBank/DDBJ databases">
        <title>Genomic analysis of Rhodococcus opacus VOC-14 with glycol ethers degradation activity.</title>
        <authorList>
            <person name="Narkevich D.A."/>
            <person name="Hlushen A.M."/>
            <person name="Akhremchuk A.E."/>
            <person name="Sikolenko M.A."/>
            <person name="Valentovich L.N."/>
        </authorList>
    </citation>
    <scope>NUCLEOTIDE SEQUENCE</scope>
    <source>
        <strain evidence="5">VOC-14</strain>
        <plasmid evidence="5">pRho-VOC14-L</plasmid>
    </source>
</reference>
<dbReference type="InterPro" id="IPR036291">
    <property type="entry name" value="NAD(P)-bd_dom_sf"/>
</dbReference>
<sequence length="335" mass="34924">MKAMVIGRQSSSPGLALVDVAPAELGDKQVRVAVRAASVNRADLAQLAGTHTFIGGVPQAQVVGLDAAGEIVEVGPGVTDYARGDRVMAMVAGGLAQEIVVDASMLIPIPSNWSYIEGAAAVLGFMTAHNALVTTARMTDGESVAIHAATSGVGMQAVQLARYFGAGLIVGTTRSDRGSALLGALGVDEVINTGSADFAARALEITEGNGIDIVLDHVGGSYLSMNIEAAAVKGRIVGVGRLGGAEGLLDMEALAFKRLELVGVTFRTRTTQEKAEIVHALRRDIAPFRPDAAHRDIHESLRPVIARVLPWNEAEQAYQLMSGNEMLGKIVLEVG</sequence>
<dbReference type="SUPFAM" id="SSF50129">
    <property type="entry name" value="GroES-like"/>
    <property type="match status" value="1"/>
</dbReference>
<feature type="domain" description="Enoyl reductase (ER)" evidence="3">
    <location>
        <begin position="10"/>
        <end position="332"/>
    </location>
</feature>
<name>A0AAX3YSM5_RHOOP</name>
<accession>A0AAX3YSM5</accession>
<dbReference type="SUPFAM" id="SSF51735">
    <property type="entry name" value="NAD(P)-binding Rossmann-fold domains"/>
    <property type="match status" value="1"/>
</dbReference>
<dbReference type="Gene3D" id="3.90.180.10">
    <property type="entry name" value="Medium-chain alcohol dehydrogenases, catalytic domain"/>
    <property type="match status" value="1"/>
</dbReference>
<dbReference type="PANTHER" id="PTHR48106">
    <property type="entry name" value="QUINONE OXIDOREDUCTASE PIG3-RELATED"/>
    <property type="match status" value="1"/>
</dbReference>
<evidence type="ECO:0000256" key="2">
    <source>
        <dbReference type="ARBA" id="ARBA00023002"/>
    </source>
</evidence>
<dbReference type="Proteomes" id="UP001066327">
    <property type="component" value="Unassembled WGS sequence"/>
</dbReference>
<keyword evidence="2" id="KW-0560">Oxidoreductase</keyword>
<evidence type="ECO:0000313" key="6">
    <source>
        <dbReference type="Proteomes" id="UP001066327"/>
    </source>
</evidence>
<dbReference type="AlphaFoldDB" id="A0AAX3YSM5"/>
<protein>
    <submittedName>
        <fullName evidence="5">Zinc-binding dehydrogenase</fullName>
    </submittedName>
</protein>
<dbReference type="Proteomes" id="UP001231166">
    <property type="component" value="Plasmid pRho-VOC14-L"/>
</dbReference>
<geneLocation type="plasmid" evidence="5 7">
    <name>pRho-VOC14-L</name>
</geneLocation>
<evidence type="ECO:0000313" key="4">
    <source>
        <dbReference type="EMBL" id="MCZ4590629.1"/>
    </source>
</evidence>
<organism evidence="5 7">
    <name type="scientific">Rhodococcus opacus</name>
    <name type="common">Nocardia opaca</name>
    <dbReference type="NCBI Taxonomy" id="37919"/>
    <lineage>
        <taxon>Bacteria</taxon>
        <taxon>Bacillati</taxon>
        <taxon>Actinomycetota</taxon>
        <taxon>Actinomycetes</taxon>
        <taxon>Mycobacteriales</taxon>
        <taxon>Nocardiaceae</taxon>
        <taxon>Rhodococcus</taxon>
    </lineage>
</organism>
<reference evidence="4" key="1">
    <citation type="submission" date="2022-12" db="EMBL/GenBank/DDBJ databases">
        <authorList>
            <person name="Krivoruchko A.V."/>
            <person name="Elkin A."/>
        </authorList>
    </citation>
    <scope>NUCLEOTIDE SEQUENCE</scope>
    <source>
        <strain evidence="4">IEGM 249</strain>
    </source>
</reference>
<evidence type="ECO:0000259" key="3">
    <source>
        <dbReference type="SMART" id="SM00829"/>
    </source>
</evidence>
<evidence type="ECO:0000313" key="7">
    <source>
        <dbReference type="Proteomes" id="UP001231166"/>
    </source>
</evidence>
<proteinExistence type="predicted"/>
<dbReference type="InterPro" id="IPR011032">
    <property type="entry name" value="GroES-like_sf"/>
</dbReference>
<dbReference type="RefSeq" id="WP_269593156.1">
    <property type="nucleotide sequence ID" value="NZ_CP130956.1"/>
</dbReference>
<dbReference type="SMART" id="SM00829">
    <property type="entry name" value="PKS_ER"/>
    <property type="match status" value="1"/>
</dbReference>
<dbReference type="EMBL" id="CP130956">
    <property type="protein sequence ID" value="WLF52153.1"/>
    <property type="molecule type" value="Genomic_DNA"/>
</dbReference>
<dbReference type="GO" id="GO:0016651">
    <property type="term" value="F:oxidoreductase activity, acting on NAD(P)H"/>
    <property type="evidence" value="ECO:0007669"/>
    <property type="project" value="TreeGrafter"/>
</dbReference>
<evidence type="ECO:0000313" key="5">
    <source>
        <dbReference type="EMBL" id="WLF52153.1"/>
    </source>
</evidence>
<dbReference type="PANTHER" id="PTHR48106:SF18">
    <property type="entry name" value="QUINONE OXIDOREDUCTASE PIG3"/>
    <property type="match status" value="1"/>
</dbReference>